<evidence type="ECO:0000313" key="2">
    <source>
        <dbReference type="Proteomes" id="UP000078546"/>
    </source>
</evidence>
<accession>A0A1A8XCI9</accession>
<name>A0A1A8XCI9_PLAOA</name>
<dbReference type="EMBL" id="FLQV01003385">
    <property type="protein sequence ID" value="SBT02410.1"/>
    <property type="molecule type" value="Genomic_DNA"/>
</dbReference>
<proteinExistence type="predicted"/>
<protein>
    <submittedName>
        <fullName evidence="1">Uncharacterized protein</fullName>
    </submittedName>
</protein>
<dbReference type="Proteomes" id="UP000078546">
    <property type="component" value="Unassembled WGS sequence"/>
</dbReference>
<gene>
    <name evidence="1" type="ORF">POVCU1_076570</name>
</gene>
<organism evidence="1 2">
    <name type="scientific">Plasmodium ovale curtisi</name>
    <dbReference type="NCBI Taxonomy" id="864141"/>
    <lineage>
        <taxon>Eukaryota</taxon>
        <taxon>Sar</taxon>
        <taxon>Alveolata</taxon>
        <taxon>Apicomplexa</taxon>
        <taxon>Aconoidasida</taxon>
        <taxon>Haemosporida</taxon>
        <taxon>Plasmodiidae</taxon>
        <taxon>Plasmodium</taxon>
        <taxon>Plasmodium (Plasmodium)</taxon>
    </lineage>
</organism>
<reference evidence="2" key="1">
    <citation type="submission" date="2016-05" db="EMBL/GenBank/DDBJ databases">
        <authorList>
            <person name="Naeem Raeece"/>
        </authorList>
    </citation>
    <scope>NUCLEOTIDE SEQUENCE [LARGE SCALE GENOMIC DNA]</scope>
</reference>
<dbReference type="AlphaFoldDB" id="A0A1A8XCI9"/>
<sequence length="90" mass="10519">MDRKSATGTNVVNIVIPFHLLPQEACIIHLLHLVSGFVGMCKGRFDDNFQSEVENELFVDEPEYMNVYSLKKRQHLVYHPTCDFLRCYKE</sequence>
<evidence type="ECO:0000313" key="1">
    <source>
        <dbReference type="EMBL" id="SBT02410.1"/>
    </source>
</evidence>